<evidence type="ECO:0000256" key="1">
    <source>
        <dbReference type="SAM" id="MobiDB-lite"/>
    </source>
</evidence>
<proteinExistence type="predicted"/>
<evidence type="ECO:0000313" key="3">
    <source>
        <dbReference type="EMBL" id="CAF4517695.1"/>
    </source>
</evidence>
<accession>A0A8S2XFR6</accession>
<dbReference type="EMBL" id="CAJOBI010080359">
    <property type="protein sequence ID" value="CAF4495958.1"/>
    <property type="molecule type" value="Genomic_DNA"/>
</dbReference>
<feature type="compositionally biased region" description="Polar residues" evidence="1">
    <location>
        <begin position="60"/>
        <end position="71"/>
    </location>
</feature>
<gene>
    <name evidence="3" type="ORF">GIL414_LOCUS35467</name>
    <name evidence="2" type="ORF">SMN809_LOCUS34694</name>
</gene>
<name>A0A8S2XFR6_9BILA</name>
<dbReference type="AlphaFoldDB" id="A0A8S2XFR6"/>
<feature type="compositionally biased region" description="Polar residues" evidence="1">
    <location>
        <begin position="17"/>
        <end position="39"/>
    </location>
</feature>
<comment type="caution">
    <text evidence="2">The sequence shown here is derived from an EMBL/GenBank/DDBJ whole genome shotgun (WGS) entry which is preliminary data.</text>
</comment>
<feature type="region of interest" description="Disordered" evidence="1">
    <location>
        <begin position="1"/>
        <end position="71"/>
    </location>
</feature>
<dbReference type="Proteomes" id="UP000681720">
    <property type="component" value="Unassembled WGS sequence"/>
</dbReference>
<protein>
    <submittedName>
        <fullName evidence="2">Uncharacterized protein</fullName>
    </submittedName>
</protein>
<reference evidence="2" key="1">
    <citation type="submission" date="2021-02" db="EMBL/GenBank/DDBJ databases">
        <authorList>
            <person name="Nowell W R."/>
        </authorList>
    </citation>
    <scope>NUCLEOTIDE SEQUENCE</scope>
</reference>
<sequence>MHRKAVRAVELEELKNSAPQPSVAATNITHPTRTNSNSDGWERDPGSDRISAAVPLLPINKSTSSNEQATL</sequence>
<feature type="non-terminal residue" evidence="2">
    <location>
        <position position="71"/>
    </location>
</feature>
<evidence type="ECO:0000313" key="2">
    <source>
        <dbReference type="EMBL" id="CAF4495958.1"/>
    </source>
</evidence>
<dbReference type="EMBL" id="CAJOBJ010085217">
    <property type="protein sequence ID" value="CAF4517695.1"/>
    <property type="molecule type" value="Genomic_DNA"/>
</dbReference>
<organism evidence="2 4">
    <name type="scientific">Rotaria magnacalcarata</name>
    <dbReference type="NCBI Taxonomy" id="392030"/>
    <lineage>
        <taxon>Eukaryota</taxon>
        <taxon>Metazoa</taxon>
        <taxon>Spiralia</taxon>
        <taxon>Gnathifera</taxon>
        <taxon>Rotifera</taxon>
        <taxon>Eurotatoria</taxon>
        <taxon>Bdelloidea</taxon>
        <taxon>Philodinida</taxon>
        <taxon>Philodinidae</taxon>
        <taxon>Rotaria</taxon>
    </lineage>
</organism>
<evidence type="ECO:0000313" key="4">
    <source>
        <dbReference type="Proteomes" id="UP000676336"/>
    </source>
</evidence>
<dbReference type="Proteomes" id="UP000676336">
    <property type="component" value="Unassembled WGS sequence"/>
</dbReference>